<feature type="chain" id="PRO_5013034673" description="Toxin-antitoxin system YwqK family antitoxin" evidence="1">
    <location>
        <begin position="24"/>
        <end position="199"/>
    </location>
</feature>
<evidence type="ECO:0000256" key="1">
    <source>
        <dbReference type="SAM" id="SignalP"/>
    </source>
</evidence>
<dbReference type="Proteomes" id="UP000216885">
    <property type="component" value="Unassembled WGS sequence"/>
</dbReference>
<organism evidence="2 3">
    <name type="scientific">Bordetella genomosp. 4</name>
    <dbReference type="NCBI Taxonomy" id="463044"/>
    <lineage>
        <taxon>Bacteria</taxon>
        <taxon>Pseudomonadati</taxon>
        <taxon>Pseudomonadota</taxon>
        <taxon>Betaproteobacteria</taxon>
        <taxon>Burkholderiales</taxon>
        <taxon>Alcaligenaceae</taxon>
        <taxon>Bordetella</taxon>
    </lineage>
</organism>
<gene>
    <name evidence="2" type="ORF">CAL20_00925</name>
</gene>
<name>A0A261V0J2_9BORD</name>
<protein>
    <recommendedName>
        <fullName evidence="4">Toxin-antitoxin system YwqK family antitoxin</fullName>
    </recommendedName>
</protein>
<feature type="signal peptide" evidence="1">
    <location>
        <begin position="1"/>
        <end position="23"/>
    </location>
</feature>
<evidence type="ECO:0000313" key="3">
    <source>
        <dbReference type="Proteomes" id="UP000216885"/>
    </source>
</evidence>
<keyword evidence="3" id="KW-1185">Reference proteome</keyword>
<evidence type="ECO:0008006" key="4">
    <source>
        <dbReference type="Google" id="ProtNLM"/>
    </source>
</evidence>
<evidence type="ECO:0000313" key="2">
    <source>
        <dbReference type="EMBL" id="OZI67639.1"/>
    </source>
</evidence>
<dbReference type="EMBL" id="NEVQ01000001">
    <property type="protein sequence ID" value="OZI67639.1"/>
    <property type="molecule type" value="Genomic_DNA"/>
</dbReference>
<proteinExistence type="predicted"/>
<accession>A0A261V0J2</accession>
<dbReference type="RefSeq" id="WP_094824030.1">
    <property type="nucleotide sequence ID" value="NZ_NEVO01000019.1"/>
</dbReference>
<dbReference type="Gene3D" id="3.90.930.1">
    <property type="match status" value="1"/>
</dbReference>
<dbReference type="OrthoDB" id="8640908at2"/>
<sequence>MTRTLVFLFVLLTTALSSGLSHAESNPALAGQSVTKDIDGGRHTKEYARNGTLIYEVIEREVTQGGAKTIQATEREWLDNATPVREQEFLGGKEIKATFWYMNGKVKETRLDQSIHDPKGVPGTYVERFSDLGVLQSAGVFQGQYRHVGVHHYYDEAGKLTSEITYGPDGTKLSSKTFDASGAAKDTAQYYPDGSRKMQ</sequence>
<reference evidence="2 3" key="1">
    <citation type="submission" date="2017-05" db="EMBL/GenBank/DDBJ databases">
        <title>Complete and WGS of Bordetella genogroups.</title>
        <authorList>
            <person name="Spilker T."/>
            <person name="LiPuma J."/>
        </authorList>
    </citation>
    <scope>NUCLEOTIDE SEQUENCE [LARGE SCALE GENOMIC DNA]</scope>
    <source>
        <strain evidence="2 3">AU9919</strain>
    </source>
</reference>
<keyword evidence="1" id="KW-0732">Signal</keyword>
<comment type="caution">
    <text evidence="2">The sequence shown here is derived from an EMBL/GenBank/DDBJ whole genome shotgun (WGS) entry which is preliminary data.</text>
</comment>
<dbReference type="AlphaFoldDB" id="A0A261V0J2"/>